<evidence type="ECO:0000256" key="10">
    <source>
        <dbReference type="ARBA" id="ARBA00023136"/>
    </source>
</evidence>
<accession>A0A2T3I780</accession>
<keyword evidence="8 11" id="KW-1133">Transmembrane helix</keyword>
<dbReference type="GeneID" id="93397842"/>
<dbReference type="Proteomes" id="UP000251647">
    <property type="component" value="Unassembled WGS sequence"/>
</dbReference>
<evidence type="ECO:0000256" key="3">
    <source>
        <dbReference type="ARBA" id="ARBA00022448"/>
    </source>
</evidence>
<evidence type="ECO:0000256" key="2">
    <source>
        <dbReference type="ARBA" id="ARBA00009765"/>
    </source>
</evidence>
<comment type="subcellular location">
    <subcellularLocation>
        <location evidence="1">Cell membrane</location>
        <topology evidence="1">Multi-pass membrane protein</topology>
    </subcellularLocation>
</comment>
<evidence type="ECO:0000256" key="7">
    <source>
        <dbReference type="ARBA" id="ARBA00022833"/>
    </source>
</evidence>
<dbReference type="Proteomes" id="UP000241404">
    <property type="component" value="Unassembled WGS sequence"/>
</dbReference>
<evidence type="ECO:0000256" key="5">
    <source>
        <dbReference type="ARBA" id="ARBA00022519"/>
    </source>
</evidence>
<feature type="transmembrane region" description="Helical" evidence="11">
    <location>
        <begin position="261"/>
        <end position="283"/>
    </location>
</feature>
<dbReference type="EMBL" id="PYMM01000008">
    <property type="protein sequence ID" value="PSU16281.1"/>
    <property type="molecule type" value="Genomic_DNA"/>
</dbReference>
<keyword evidence="5" id="KW-0997">Cell inner membrane</keyword>
<dbReference type="InterPro" id="IPR045861">
    <property type="entry name" value="CorA_cytoplasmic_dom"/>
</dbReference>
<dbReference type="Gene3D" id="3.30.460.20">
    <property type="entry name" value="CorA soluble domain-like"/>
    <property type="match status" value="1"/>
</dbReference>
<dbReference type="Pfam" id="PF01544">
    <property type="entry name" value="CorA"/>
    <property type="match status" value="1"/>
</dbReference>
<keyword evidence="9" id="KW-0406">Ion transport</keyword>
<organism evidence="13 15">
    <name type="scientific">Photobacterium damselae</name>
    <dbReference type="NCBI Taxonomy" id="38293"/>
    <lineage>
        <taxon>Bacteria</taxon>
        <taxon>Pseudomonadati</taxon>
        <taxon>Pseudomonadota</taxon>
        <taxon>Gammaproteobacteria</taxon>
        <taxon>Vibrionales</taxon>
        <taxon>Vibrionaceae</taxon>
        <taxon>Photobacterium</taxon>
    </lineage>
</organism>
<evidence type="ECO:0000256" key="4">
    <source>
        <dbReference type="ARBA" id="ARBA00022475"/>
    </source>
</evidence>
<dbReference type="RefSeq" id="WP_005299159.1">
    <property type="nucleotide sequence ID" value="NZ_CP018297.1"/>
</dbReference>
<proteinExistence type="inferred from homology"/>
<dbReference type="GO" id="GO:0050897">
    <property type="term" value="F:cobalt ion binding"/>
    <property type="evidence" value="ECO:0007669"/>
    <property type="project" value="TreeGrafter"/>
</dbReference>
<gene>
    <name evidence="13" type="primary">zntB</name>
    <name evidence="12" type="ORF">CTM90_13265</name>
    <name evidence="13" type="ORF">NCTC11647_01430</name>
</gene>
<keyword evidence="4" id="KW-1003">Cell membrane</keyword>
<reference evidence="13 15" key="2">
    <citation type="submission" date="2018-06" db="EMBL/GenBank/DDBJ databases">
        <authorList>
            <consortium name="Pathogen Informatics"/>
            <person name="Doyle S."/>
        </authorList>
    </citation>
    <scope>NUCLEOTIDE SEQUENCE [LARGE SCALE GENOMIC DNA]</scope>
    <source>
        <strain evidence="13 15">NCTC11647</strain>
    </source>
</reference>
<evidence type="ECO:0000313" key="14">
    <source>
        <dbReference type="Proteomes" id="UP000241404"/>
    </source>
</evidence>
<keyword evidence="6 11" id="KW-0812">Transmembrane</keyword>
<comment type="similarity">
    <text evidence="2">Belongs to the CorA metal ion transporter (MIT) (TC 1.A.35) family.</text>
</comment>
<dbReference type="AlphaFoldDB" id="A0A2T3I780"/>
<dbReference type="PANTHER" id="PTHR46494:SF3">
    <property type="entry name" value="ZINC TRANSPORT PROTEIN ZNTB"/>
    <property type="match status" value="1"/>
</dbReference>
<protein>
    <submittedName>
        <fullName evidence="13">Zinc transport protein ZntB</fullName>
    </submittedName>
    <submittedName>
        <fullName evidence="12">Zinc transporter ZntB</fullName>
    </submittedName>
</protein>
<evidence type="ECO:0000313" key="12">
    <source>
        <dbReference type="EMBL" id="PSU16281.1"/>
    </source>
</evidence>
<evidence type="ECO:0000313" key="15">
    <source>
        <dbReference type="Proteomes" id="UP000251647"/>
    </source>
</evidence>
<keyword evidence="3" id="KW-0813">Transport</keyword>
<dbReference type="SUPFAM" id="SSF144083">
    <property type="entry name" value="Magnesium transport protein CorA, transmembrane region"/>
    <property type="match status" value="1"/>
</dbReference>
<dbReference type="OrthoDB" id="9803484at2"/>
<dbReference type="SUPFAM" id="SSF143865">
    <property type="entry name" value="CorA soluble domain-like"/>
    <property type="match status" value="1"/>
</dbReference>
<evidence type="ECO:0000256" key="6">
    <source>
        <dbReference type="ARBA" id="ARBA00022692"/>
    </source>
</evidence>
<reference evidence="12 14" key="1">
    <citation type="submission" date="2018-03" db="EMBL/GenBank/DDBJ databases">
        <title>Whole genome sequencing of Histamine producing bacteria.</title>
        <authorList>
            <person name="Butler K."/>
        </authorList>
    </citation>
    <scope>NUCLEOTIDE SEQUENCE [LARGE SCALE GENOMIC DNA]</scope>
    <source>
        <strain evidence="12 14">BT-6</strain>
    </source>
</reference>
<name>A0A2T3I780_PHODM</name>
<evidence type="ECO:0000256" key="8">
    <source>
        <dbReference type="ARBA" id="ARBA00022989"/>
    </source>
</evidence>
<evidence type="ECO:0000256" key="1">
    <source>
        <dbReference type="ARBA" id="ARBA00004651"/>
    </source>
</evidence>
<dbReference type="GO" id="GO:0000287">
    <property type="term" value="F:magnesium ion binding"/>
    <property type="evidence" value="ECO:0007669"/>
    <property type="project" value="TreeGrafter"/>
</dbReference>
<dbReference type="CDD" id="cd12833">
    <property type="entry name" value="ZntB-like_1"/>
    <property type="match status" value="1"/>
</dbReference>
<evidence type="ECO:0000256" key="9">
    <source>
        <dbReference type="ARBA" id="ARBA00023065"/>
    </source>
</evidence>
<sequence>MANCFVYSYVLNGKLKYSQLTLEQINDWDDEDGLLWLHLNYNSPDAQEWIKNSDLPDIEKDSLLASRIRPRANRSKDGLFLALRAINLNDSPKEDDMTSVRGYFTKHLIVTTSNHDIDSLQSIANHIRDGFGPKNTGSFIVSLCDHLASHKMNLIDVLDDQVTDLEDRILAKADPDLRSDVAVIRRQTVYTRRYVAPQRDALAKLMTTETPLLSLTDRQKLHEVNDKLSHVLDDLNSIRERANVTQEELMSLQSESLNQRVYFLSLVTTIFLPLGFLTGLLGVNLGGIPGAQDGRAFTIFCILLAFVFMLQLLFFYRRKWI</sequence>
<dbReference type="EMBL" id="UATL01000001">
    <property type="protein sequence ID" value="SPY28341.1"/>
    <property type="molecule type" value="Genomic_DNA"/>
</dbReference>
<feature type="transmembrane region" description="Helical" evidence="11">
    <location>
        <begin position="295"/>
        <end position="316"/>
    </location>
</feature>
<dbReference type="InterPro" id="IPR002523">
    <property type="entry name" value="MgTranspt_CorA/ZnTranspt_ZntB"/>
</dbReference>
<dbReference type="GO" id="GO:0015087">
    <property type="term" value="F:cobalt ion transmembrane transporter activity"/>
    <property type="evidence" value="ECO:0007669"/>
    <property type="project" value="TreeGrafter"/>
</dbReference>
<dbReference type="InterPro" id="IPR045863">
    <property type="entry name" value="CorA_TM1_TM2"/>
</dbReference>
<dbReference type="GO" id="GO:0015095">
    <property type="term" value="F:magnesium ion transmembrane transporter activity"/>
    <property type="evidence" value="ECO:0007669"/>
    <property type="project" value="TreeGrafter"/>
</dbReference>
<dbReference type="PANTHER" id="PTHR46494">
    <property type="entry name" value="CORA FAMILY METAL ION TRANSPORTER (EUROFUNG)"/>
    <property type="match status" value="1"/>
</dbReference>
<keyword evidence="7" id="KW-0862">Zinc</keyword>
<keyword evidence="10 11" id="KW-0472">Membrane</keyword>
<dbReference type="Gene3D" id="1.20.58.340">
    <property type="entry name" value="Magnesium transport protein CorA, transmembrane region"/>
    <property type="match status" value="2"/>
</dbReference>
<evidence type="ECO:0000313" key="13">
    <source>
        <dbReference type="EMBL" id="SPY28341.1"/>
    </source>
</evidence>
<dbReference type="GO" id="GO:0005886">
    <property type="term" value="C:plasma membrane"/>
    <property type="evidence" value="ECO:0007669"/>
    <property type="project" value="UniProtKB-SubCell"/>
</dbReference>
<evidence type="ECO:0000256" key="11">
    <source>
        <dbReference type="SAM" id="Phobius"/>
    </source>
</evidence>